<keyword evidence="1" id="KW-1185">Reference proteome</keyword>
<reference evidence="2" key="1">
    <citation type="submission" date="2025-08" db="UniProtKB">
        <authorList>
            <consortium name="RefSeq"/>
        </authorList>
    </citation>
    <scope>IDENTIFICATION</scope>
    <source>
        <tissue evidence="2">Total insect</tissue>
    </source>
</reference>
<sequence>MNHSQEELDVEEHCRSMKSRFGQWDQTGKQEAKLMLLDSERLHSVRKLLSLDCNDDPLWAQQLLEQLAPQLEEVQLWNVEKCHLVCLQNMPQLRRLEVEGWSEALEADPYKFPPLDPGIAGLQFLHVFLPKETSLSLIAAHGHSLKELEVYVGLKLRMNGRQWICKDLTKRLSACGLENLQGMVLRRGDEREGFHPTERCDAQIKSLSHKLPWVRIFCDKCENIPW</sequence>
<dbReference type="InParanoid" id="A0A6P8ZPM4"/>
<gene>
    <name evidence="2" type="primary">LOC117646999</name>
</gene>
<dbReference type="RefSeq" id="XP_034244359.1">
    <property type="nucleotide sequence ID" value="XM_034388468.1"/>
</dbReference>
<dbReference type="GeneID" id="117646999"/>
<evidence type="ECO:0000313" key="2">
    <source>
        <dbReference type="RefSeq" id="XP_034244359.1"/>
    </source>
</evidence>
<dbReference type="AlphaFoldDB" id="A0A6P8ZPM4"/>
<dbReference type="KEGG" id="tpal:117646999"/>
<dbReference type="OrthoDB" id="10315761at2759"/>
<protein>
    <submittedName>
        <fullName evidence="2">Uncharacterized protein LOC117646999</fullName>
    </submittedName>
</protein>
<accession>A0A6P8ZPM4</accession>
<organism evidence="2">
    <name type="scientific">Thrips palmi</name>
    <name type="common">Melon thrips</name>
    <dbReference type="NCBI Taxonomy" id="161013"/>
    <lineage>
        <taxon>Eukaryota</taxon>
        <taxon>Metazoa</taxon>
        <taxon>Ecdysozoa</taxon>
        <taxon>Arthropoda</taxon>
        <taxon>Hexapoda</taxon>
        <taxon>Insecta</taxon>
        <taxon>Pterygota</taxon>
        <taxon>Neoptera</taxon>
        <taxon>Paraneoptera</taxon>
        <taxon>Thysanoptera</taxon>
        <taxon>Terebrantia</taxon>
        <taxon>Thripoidea</taxon>
        <taxon>Thripidae</taxon>
        <taxon>Thrips</taxon>
    </lineage>
</organism>
<proteinExistence type="predicted"/>
<name>A0A6P8ZPM4_THRPL</name>
<evidence type="ECO:0000313" key="1">
    <source>
        <dbReference type="Proteomes" id="UP000515158"/>
    </source>
</evidence>
<dbReference type="Proteomes" id="UP000515158">
    <property type="component" value="Unplaced"/>
</dbReference>